<evidence type="ECO:0000313" key="1">
    <source>
        <dbReference type="EMBL" id="TWR67226.1"/>
    </source>
</evidence>
<dbReference type="RefSeq" id="WP_143513870.1">
    <property type="nucleotide sequence ID" value="NZ_FNKM01000002.1"/>
</dbReference>
<evidence type="ECO:0000313" key="2">
    <source>
        <dbReference type="Proteomes" id="UP000317267"/>
    </source>
</evidence>
<evidence type="ECO:0008006" key="3">
    <source>
        <dbReference type="Google" id="ProtNLM"/>
    </source>
</evidence>
<dbReference type="OrthoDB" id="4578725at2"/>
<dbReference type="AlphaFoldDB" id="A0A5C5PJ93"/>
<dbReference type="Proteomes" id="UP000317267">
    <property type="component" value="Unassembled WGS sequence"/>
</dbReference>
<organism evidence="1 2">
    <name type="scientific">Pseudomonas grimontii</name>
    <dbReference type="NCBI Taxonomy" id="129847"/>
    <lineage>
        <taxon>Bacteria</taxon>
        <taxon>Pseudomonadati</taxon>
        <taxon>Pseudomonadota</taxon>
        <taxon>Gammaproteobacteria</taxon>
        <taxon>Pseudomonadales</taxon>
        <taxon>Pseudomonadaceae</taxon>
        <taxon>Pseudomonas</taxon>
    </lineage>
</organism>
<protein>
    <recommendedName>
        <fullName evidence="3">HNH endonuclease</fullName>
    </recommendedName>
</protein>
<accession>A0A5C5PJ93</accession>
<dbReference type="EMBL" id="VFES01000005">
    <property type="protein sequence ID" value="TWR67226.1"/>
    <property type="molecule type" value="Genomic_DNA"/>
</dbReference>
<comment type="caution">
    <text evidence="1">The sequence shown here is derived from an EMBL/GenBank/DDBJ whole genome shotgun (WGS) entry which is preliminary data.</text>
</comment>
<reference evidence="1 2" key="1">
    <citation type="submission" date="2019-06" db="EMBL/GenBank/DDBJ databases">
        <title>Pseudomonas bimorpha sp. nov. isolated from bovine raw milk and skim milk concentrate.</title>
        <authorList>
            <person name="Hofmann K."/>
            <person name="Huptas C."/>
            <person name="Doll E."/>
            <person name="Scherer S."/>
            <person name="Wenning M."/>
        </authorList>
    </citation>
    <scope>NUCLEOTIDE SEQUENCE [LARGE SCALE GENOMIC DNA]</scope>
    <source>
        <strain evidence="1 2">DSM 17515</strain>
    </source>
</reference>
<gene>
    <name evidence="1" type="ORF">FIV39_11055</name>
</gene>
<name>A0A5C5PJ93_9PSED</name>
<sequence length="271" mass="31588">MAKEQYKNTCMFCGSKKPSKEHMFPQWLRNHISEKSHNKSFNRALTIRKAETHISTQRFPKNSNNPILSLQTKKVCITCNNGWMSELESKIIPIYEKLKRKEFITISNDEAFTLGLWATMLAMKWDILETNTSGYTEPDTNYLYKYKSPPPNVRVWLGHCDQSGIVAWHRTYLHLTQYSPEQLTPNVRSTTFMIGHIILHILSHEDSSINRIIRANEKNNRVVKIWPSATAVDFNKPKIERSTEETTKSMTIFCGMQHDSDYVHRLLQLLP</sequence>
<proteinExistence type="predicted"/>